<feature type="domain" description="Aminotransferase class I/classII large" evidence="7">
    <location>
        <begin position="52"/>
        <end position="385"/>
    </location>
</feature>
<gene>
    <name evidence="8" type="ORF">J2S42_001584</name>
</gene>
<dbReference type="Pfam" id="PF00155">
    <property type="entry name" value="Aminotran_1_2"/>
    <property type="match status" value="1"/>
</dbReference>
<evidence type="ECO:0000313" key="9">
    <source>
        <dbReference type="Proteomes" id="UP001240236"/>
    </source>
</evidence>
<dbReference type="InterPro" id="IPR015424">
    <property type="entry name" value="PyrdxlP-dep_Trfase"/>
</dbReference>
<dbReference type="InterPro" id="IPR015422">
    <property type="entry name" value="PyrdxlP-dep_Trfase_small"/>
</dbReference>
<evidence type="ECO:0000256" key="4">
    <source>
        <dbReference type="ARBA" id="ARBA00022679"/>
    </source>
</evidence>
<evidence type="ECO:0000256" key="5">
    <source>
        <dbReference type="ARBA" id="ARBA00022898"/>
    </source>
</evidence>
<accession>A0AAE3VXN8</accession>
<sequence length="430" mass="45350">MTALAAPPRRWRTSPNLAINEMVARRRAAGEQIVHLGFGEARLPASEPLLRRLVDGAGRNTYGPVAGTPELRAAVAGYFGRRRLATDPEQVVAGPGSKPLLMALNLVLPGDVLLPRPCWNSYAPQAALAGKRAFGVPIPAECGGVPDPDGLRRAIQAARAGGGDPRTLVLTVPDNPTGTVAPPALIRRLCAIAEEEDLLLISDEIYRDLVHDPHTTPVLSPAEVLPERTVIATGLSKSLALGGWRIGVIRVPAGPRGEQLRDGVVSVASEVWSSLAGPMQEVAAYAYGEPPEIRDRLHTCARLHGALARAVHGLLVRAGAECRPPTAGFYVYPDFAPMRATLARRGVTDSASLQRFLLDEAGIAVLGGAQLGDDPAALRFKAATSTLYGETRNEQEAALAAADPAALPHIATVLNRIEAGLDRLCAGGIR</sequence>
<evidence type="ECO:0000256" key="3">
    <source>
        <dbReference type="ARBA" id="ARBA00022576"/>
    </source>
</evidence>
<dbReference type="InterPro" id="IPR004838">
    <property type="entry name" value="NHTrfase_class1_PyrdxlP-BS"/>
</dbReference>
<dbReference type="InterPro" id="IPR050596">
    <property type="entry name" value="AspAT/PAT-like"/>
</dbReference>
<dbReference type="PANTHER" id="PTHR46383">
    <property type="entry name" value="ASPARTATE AMINOTRANSFERASE"/>
    <property type="match status" value="1"/>
</dbReference>
<evidence type="ECO:0000313" key="8">
    <source>
        <dbReference type="EMBL" id="MDQ0364915.1"/>
    </source>
</evidence>
<dbReference type="EMBL" id="JAUSUZ010000001">
    <property type="protein sequence ID" value="MDQ0364915.1"/>
    <property type="molecule type" value="Genomic_DNA"/>
</dbReference>
<dbReference type="RefSeq" id="WP_307236811.1">
    <property type="nucleotide sequence ID" value="NZ_JAUSUZ010000001.1"/>
</dbReference>
<dbReference type="PROSITE" id="PS00105">
    <property type="entry name" value="AA_TRANSFER_CLASS_1"/>
    <property type="match status" value="1"/>
</dbReference>
<dbReference type="GO" id="GO:0008483">
    <property type="term" value="F:transaminase activity"/>
    <property type="evidence" value="ECO:0007669"/>
    <property type="project" value="UniProtKB-KW"/>
</dbReference>
<comment type="caution">
    <text evidence="8">The sequence shown here is derived from an EMBL/GenBank/DDBJ whole genome shotgun (WGS) entry which is preliminary data.</text>
</comment>
<dbReference type="InterPro" id="IPR015421">
    <property type="entry name" value="PyrdxlP-dep_Trfase_major"/>
</dbReference>
<dbReference type="PANTHER" id="PTHR46383:SF1">
    <property type="entry name" value="ASPARTATE AMINOTRANSFERASE"/>
    <property type="match status" value="1"/>
</dbReference>
<evidence type="ECO:0000256" key="6">
    <source>
        <dbReference type="RuleBase" id="RU000481"/>
    </source>
</evidence>
<dbReference type="CDD" id="cd00609">
    <property type="entry name" value="AAT_like"/>
    <property type="match status" value="1"/>
</dbReference>
<dbReference type="Gene3D" id="3.90.1150.10">
    <property type="entry name" value="Aspartate Aminotransferase, domain 1"/>
    <property type="match status" value="1"/>
</dbReference>
<organism evidence="8 9">
    <name type="scientific">Catenuloplanes indicus</name>
    <dbReference type="NCBI Taxonomy" id="137267"/>
    <lineage>
        <taxon>Bacteria</taxon>
        <taxon>Bacillati</taxon>
        <taxon>Actinomycetota</taxon>
        <taxon>Actinomycetes</taxon>
        <taxon>Micromonosporales</taxon>
        <taxon>Micromonosporaceae</taxon>
        <taxon>Catenuloplanes</taxon>
    </lineage>
</organism>
<reference evidence="8 9" key="1">
    <citation type="submission" date="2023-07" db="EMBL/GenBank/DDBJ databases">
        <title>Sequencing the genomes of 1000 actinobacteria strains.</title>
        <authorList>
            <person name="Klenk H.-P."/>
        </authorList>
    </citation>
    <scope>NUCLEOTIDE SEQUENCE [LARGE SCALE GENOMIC DNA]</scope>
    <source>
        <strain evidence="8 9">DSM 44709</strain>
    </source>
</reference>
<evidence type="ECO:0000259" key="7">
    <source>
        <dbReference type="Pfam" id="PF00155"/>
    </source>
</evidence>
<keyword evidence="4 6" id="KW-0808">Transferase</keyword>
<dbReference type="SUPFAM" id="SSF53383">
    <property type="entry name" value="PLP-dependent transferases"/>
    <property type="match status" value="1"/>
</dbReference>
<keyword evidence="9" id="KW-1185">Reference proteome</keyword>
<dbReference type="GO" id="GO:0030170">
    <property type="term" value="F:pyridoxal phosphate binding"/>
    <property type="evidence" value="ECO:0007669"/>
    <property type="project" value="InterPro"/>
</dbReference>
<dbReference type="InterPro" id="IPR004839">
    <property type="entry name" value="Aminotransferase_I/II_large"/>
</dbReference>
<dbReference type="Proteomes" id="UP001240236">
    <property type="component" value="Unassembled WGS sequence"/>
</dbReference>
<comment type="cofactor">
    <cofactor evidence="1 6">
        <name>pyridoxal 5'-phosphate</name>
        <dbReference type="ChEBI" id="CHEBI:597326"/>
    </cofactor>
</comment>
<evidence type="ECO:0000256" key="1">
    <source>
        <dbReference type="ARBA" id="ARBA00001933"/>
    </source>
</evidence>
<comment type="similarity">
    <text evidence="2 6">Belongs to the class-I pyridoxal-phosphate-dependent aminotransferase family.</text>
</comment>
<protein>
    <recommendedName>
        <fullName evidence="6">Aminotransferase</fullName>
        <ecNumber evidence="6">2.6.1.-</ecNumber>
    </recommendedName>
</protein>
<dbReference type="Gene3D" id="3.40.640.10">
    <property type="entry name" value="Type I PLP-dependent aspartate aminotransferase-like (Major domain)"/>
    <property type="match status" value="1"/>
</dbReference>
<keyword evidence="5" id="KW-0663">Pyridoxal phosphate</keyword>
<dbReference type="GO" id="GO:0006520">
    <property type="term" value="P:amino acid metabolic process"/>
    <property type="evidence" value="ECO:0007669"/>
    <property type="project" value="InterPro"/>
</dbReference>
<dbReference type="AlphaFoldDB" id="A0AAE3VXN8"/>
<evidence type="ECO:0000256" key="2">
    <source>
        <dbReference type="ARBA" id="ARBA00007441"/>
    </source>
</evidence>
<name>A0AAE3VXN8_9ACTN</name>
<dbReference type="EC" id="2.6.1.-" evidence="6"/>
<proteinExistence type="inferred from homology"/>
<keyword evidence="3 6" id="KW-0032">Aminotransferase</keyword>